<organism evidence="1 2">
    <name type="scientific">Pseudocercospora musae</name>
    <dbReference type="NCBI Taxonomy" id="113226"/>
    <lineage>
        <taxon>Eukaryota</taxon>
        <taxon>Fungi</taxon>
        <taxon>Dikarya</taxon>
        <taxon>Ascomycota</taxon>
        <taxon>Pezizomycotina</taxon>
        <taxon>Dothideomycetes</taxon>
        <taxon>Dothideomycetidae</taxon>
        <taxon>Mycosphaerellales</taxon>
        <taxon>Mycosphaerellaceae</taxon>
        <taxon>Pseudocercospora</taxon>
    </lineage>
</organism>
<comment type="caution">
    <text evidence="1">The sequence shown here is derived from an EMBL/GenBank/DDBJ whole genome shotgun (WGS) entry which is preliminary data.</text>
</comment>
<sequence>MSYTGPEYYFDGDFPSRCRHNSLTQDHLARYATGRFHLRSGTNNDVLLEQMRLGGEGISTPPSTTPQRGPNLRRIHSKVLCDGSHLMPALRSEEGPFPKAT</sequence>
<evidence type="ECO:0000313" key="2">
    <source>
        <dbReference type="Proteomes" id="UP000073492"/>
    </source>
</evidence>
<evidence type="ECO:0000313" key="1">
    <source>
        <dbReference type="EMBL" id="KXT16886.1"/>
    </source>
</evidence>
<protein>
    <submittedName>
        <fullName evidence="1">Uncharacterized protein</fullName>
    </submittedName>
</protein>
<dbReference type="OrthoDB" id="10414812at2759"/>
<keyword evidence="2" id="KW-1185">Reference proteome</keyword>
<reference evidence="1 2" key="1">
    <citation type="submission" date="2015-07" db="EMBL/GenBank/DDBJ databases">
        <title>Comparative genomics of the Sigatoka disease complex on banana suggests a link between parallel evolutionary changes in Pseudocercospora fijiensis and Pseudocercospora eumusae and increased virulence on the banana host.</title>
        <authorList>
            <person name="Chang T.-C."/>
            <person name="Salvucci A."/>
            <person name="Crous P.W."/>
            <person name="Stergiopoulos I."/>
        </authorList>
    </citation>
    <scope>NUCLEOTIDE SEQUENCE [LARGE SCALE GENOMIC DNA]</scope>
    <source>
        <strain evidence="1 2">CBS 116634</strain>
    </source>
</reference>
<gene>
    <name evidence="1" type="ORF">AC579_4763</name>
</gene>
<name>A0A139IQQ0_9PEZI</name>
<dbReference type="AlphaFoldDB" id="A0A139IQQ0"/>
<proteinExistence type="predicted"/>
<dbReference type="Proteomes" id="UP000073492">
    <property type="component" value="Unassembled WGS sequence"/>
</dbReference>
<accession>A0A139IQQ0</accession>
<dbReference type="EMBL" id="LFZO01000028">
    <property type="protein sequence ID" value="KXT16886.1"/>
    <property type="molecule type" value="Genomic_DNA"/>
</dbReference>